<dbReference type="Gene3D" id="2.40.50.140">
    <property type="entry name" value="Nucleic acid-binding proteins"/>
    <property type="match status" value="1"/>
</dbReference>
<name>A0A2A6LT01_RHIFR</name>
<dbReference type="InterPro" id="IPR012340">
    <property type="entry name" value="NA-bd_OB-fold"/>
</dbReference>
<protein>
    <recommendedName>
        <fullName evidence="4">Single-stranded DNA-binding protein</fullName>
    </recommendedName>
</protein>
<sequence>MAKKPKPTQYRTARGIAVYPRLTTPDTKYNAQGNYTAKIKLPVAAAQPTIKLIQEVAKRHVGKPLPLKKNPCWFYEKVTDEETGDETETGFVIFNITAKNRLVKDKVSGEMKLWDRKPKLFSASGKVVSKANIGGGTEYAVTFEIYEGKDNDGNPTLSLQPTAVQIYKLVEFVSGQGDVDPSQYGVEAEENGWEPEEDDGSDDSSTESQDEGSSEGDDGSAEDNTDF</sequence>
<evidence type="ECO:0008006" key="4">
    <source>
        <dbReference type="Google" id="ProtNLM"/>
    </source>
</evidence>
<gene>
    <name evidence="2" type="ORF">CO661_24195</name>
</gene>
<comment type="caution">
    <text evidence="2">The sequence shown here is derived from an EMBL/GenBank/DDBJ whole genome shotgun (WGS) entry which is preliminary data.</text>
</comment>
<dbReference type="Proteomes" id="UP000220353">
    <property type="component" value="Unassembled WGS sequence"/>
</dbReference>
<reference evidence="2 3" key="1">
    <citation type="submission" date="2017-09" db="EMBL/GenBank/DDBJ databases">
        <title>Comparative genomics of rhizobia isolated from Phaseolus vulgaris in China.</title>
        <authorList>
            <person name="Tong W."/>
        </authorList>
    </citation>
    <scope>NUCLEOTIDE SEQUENCE [LARGE SCALE GENOMIC DNA]</scope>
    <source>
        <strain evidence="2 3">PCH1</strain>
    </source>
</reference>
<dbReference type="RefSeq" id="WP_097587420.1">
    <property type="nucleotide sequence ID" value="NZ_NWTC01000022.1"/>
</dbReference>
<proteinExistence type="predicted"/>
<evidence type="ECO:0000313" key="2">
    <source>
        <dbReference type="EMBL" id="PDT45366.1"/>
    </source>
</evidence>
<dbReference type="AlphaFoldDB" id="A0A2A6LT01"/>
<feature type="region of interest" description="Disordered" evidence="1">
    <location>
        <begin position="177"/>
        <end position="227"/>
    </location>
</feature>
<accession>A0A2A6LT01</accession>
<evidence type="ECO:0000313" key="3">
    <source>
        <dbReference type="Proteomes" id="UP000220353"/>
    </source>
</evidence>
<dbReference type="SUPFAM" id="SSF50249">
    <property type="entry name" value="Nucleic acid-binding proteins"/>
    <property type="match status" value="1"/>
</dbReference>
<evidence type="ECO:0000256" key="1">
    <source>
        <dbReference type="SAM" id="MobiDB-lite"/>
    </source>
</evidence>
<feature type="compositionally biased region" description="Acidic residues" evidence="1">
    <location>
        <begin position="187"/>
        <end position="227"/>
    </location>
</feature>
<organism evidence="2 3">
    <name type="scientific">Rhizobium fredii</name>
    <name type="common">Sinorhizobium fredii</name>
    <dbReference type="NCBI Taxonomy" id="380"/>
    <lineage>
        <taxon>Bacteria</taxon>
        <taxon>Pseudomonadati</taxon>
        <taxon>Pseudomonadota</taxon>
        <taxon>Alphaproteobacteria</taxon>
        <taxon>Hyphomicrobiales</taxon>
        <taxon>Rhizobiaceae</taxon>
        <taxon>Sinorhizobium/Ensifer group</taxon>
        <taxon>Sinorhizobium</taxon>
    </lineage>
</organism>
<dbReference type="EMBL" id="NWTC01000022">
    <property type="protein sequence ID" value="PDT45366.1"/>
    <property type="molecule type" value="Genomic_DNA"/>
</dbReference>